<dbReference type="InterPro" id="IPR006638">
    <property type="entry name" value="Elp3/MiaA/NifB-like_rSAM"/>
</dbReference>
<dbReference type="PROSITE" id="PS51918">
    <property type="entry name" value="RADICAL_SAM"/>
    <property type="match status" value="1"/>
</dbReference>
<feature type="domain" description="Radical SAM core" evidence="4">
    <location>
        <begin position="21"/>
        <end position="273"/>
    </location>
</feature>
<dbReference type="Pfam" id="PF04055">
    <property type="entry name" value="Radical_SAM"/>
    <property type="match status" value="1"/>
</dbReference>
<evidence type="ECO:0000256" key="3">
    <source>
        <dbReference type="ARBA" id="ARBA00023014"/>
    </source>
</evidence>
<dbReference type="Gene3D" id="3.80.30.30">
    <property type="match status" value="1"/>
</dbReference>
<dbReference type="Gene3D" id="1.10.150.110">
    <property type="entry name" value="DNA polymerase beta, N-terminal domain-like"/>
    <property type="match status" value="1"/>
</dbReference>
<organism evidence="5">
    <name type="scientific">Candidatus Methanophagaceae archaeon ANME-1 ERB6</name>
    <dbReference type="NCBI Taxonomy" id="2759912"/>
    <lineage>
        <taxon>Archaea</taxon>
        <taxon>Methanobacteriati</taxon>
        <taxon>Methanobacteriota</taxon>
        <taxon>Stenosarchaea group</taxon>
        <taxon>Methanomicrobia</taxon>
        <taxon>Candidatus Methanophagales</taxon>
        <taxon>Candidatus Methanophagaceae</taxon>
    </lineage>
</organism>
<dbReference type="SUPFAM" id="SSF102114">
    <property type="entry name" value="Radical SAM enzymes"/>
    <property type="match status" value="1"/>
</dbReference>
<proteinExistence type="predicted"/>
<sequence length="374" mass="43260">MTKFIEIEAKSILQKQKFRDNWFWNRYGINPYRGCQFACNYCDAITEKYLVHESYEDFSRIIYVKRNAPEVLEKEVEKLKPDVVAMSGVTDPYQPAEKKYELTKRILKILAEHGFPVHIITKSDLVLRDIDLLREIARQTWCTVSLTIITFNKDLLPYLEPFAPSPGRRLKAVEKLNEGGVQAGVDFTPIVPYLLDGPENIEDVIKRASESAEYILIGAAMTLRSNQRVRFFELLKKNFPELVAKYENLYDEQESPLQDYIVRLNRRAFEFCEKYGIKNYIPPPSFKRAPKENFDVANLLLLIAFFKEFKSANPYSAWGYHKASQTIENLNGSITEICKRKALEKLPGVGKTISRVIEAFLGDAKSERLEKECL</sequence>
<gene>
    <name evidence="5" type="ORF">LBDBNMAG_00020</name>
</gene>
<evidence type="ECO:0000313" key="5">
    <source>
        <dbReference type="EMBL" id="QNO53885.1"/>
    </source>
</evidence>
<keyword evidence="1" id="KW-0479">Metal-binding</keyword>
<dbReference type="PANTHER" id="PTHR43432">
    <property type="entry name" value="SLR0285 PROTEIN"/>
    <property type="match status" value="1"/>
</dbReference>
<dbReference type="SUPFAM" id="SSF47802">
    <property type="entry name" value="DNA polymerase beta, N-terminal domain-like"/>
    <property type="match status" value="1"/>
</dbReference>
<dbReference type="AlphaFoldDB" id="A0A7G9Z0V1"/>
<dbReference type="Pfam" id="PF14716">
    <property type="entry name" value="HHH_8"/>
    <property type="match status" value="1"/>
</dbReference>
<protein>
    <recommendedName>
        <fullName evidence="4">Radical SAM core domain-containing protein</fullName>
    </recommendedName>
</protein>
<keyword evidence="3" id="KW-0411">Iron-sulfur</keyword>
<dbReference type="SFLD" id="SFLDS00029">
    <property type="entry name" value="Radical_SAM"/>
    <property type="match status" value="1"/>
</dbReference>
<dbReference type="CDD" id="cd01335">
    <property type="entry name" value="Radical_SAM"/>
    <property type="match status" value="1"/>
</dbReference>
<evidence type="ECO:0000256" key="2">
    <source>
        <dbReference type="ARBA" id="ARBA00023004"/>
    </source>
</evidence>
<name>A0A7G9Z0V1_9EURY</name>
<evidence type="ECO:0000259" key="4">
    <source>
        <dbReference type="PROSITE" id="PS51918"/>
    </source>
</evidence>
<dbReference type="PANTHER" id="PTHR43432:SF5">
    <property type="entry name" value="ELP3_MIAA_NIFB-LIKE RADICAL SAM CORE DOMAIN-CONTAINING PROTEIN"/>
    <property type="match status" value="1"/>
</dbReference>
<keyword evidence="2" id="KW-0408">Iron</keyword>
<dbReference type="InterPro" id="IPR040086">
    <property type="entry name" value="MJ0683-like"/>
</dbReference>
<dbReference type="GO" id="GO:0003824">
    <property type="term" value="F:catalytic activity"/>
    <property type="evidence" value="ECO:0007669"/>
    <property type="project" value="InterPro"/>
</dbReference>
<dbReference type="SFLD" id="SFLDG01084">
    <property type="entry name" value="Uncharacterised_Radical_SAM_Su"/>
    <property type="match status" value="1"/>
</dbReference>
<reference evidence="5" key="1">
    <citation type="submission" date="2020-06" db="EMBL/GenBank/DDBJ databases">
        <title>Unique genomic features of the anaerobic methanotrophic archaea.</title>
        <authorList>
            <person name="Chadwick G.L."/>
            <person name="Skennerton C.T."/>
            <person name="Laso-Perez R."/>
            <person name="Leu A.O."/>
            <person name="Speth D.R."/>
            <person name="Yu H."/>
            <person name="Morgan-Lang C."/>
            <person name="Hatzenpichler R."/>
            <person name="Goudeau D."/>
            <person name="Malmstrom R."/>
            <person name="Brazelton W.J."/>
            <person name="Woyke T."/>
            <person name="Hallam S.J."/>
            <person name="Tyson G.W."/>
            <person name="Wegener G."/>
            <person name="Boetius A."/>
            <person name="Orphan V."/>
        </authorList>
    </citation>
    <scope>NUCLEOTIDE SEQUENCE</scope>
</reference>
<dbReference type="EMBL" id="MT631554">
    <property type="protein sequence ID" value="QNO53885.1"/>
    <property type="molecule type" value="Genomic_DNA"/>
</dbReference>
<dbReference type="SMART" id="SM00729">
    <property type="entry name" value="Elp3"/>
    <property type="match status" value="1"/>
</dbReference>
<evidence type="ECO:0000256" key="1">
    <source>
        <dbReference type="ARBA" id="ARBA00022723"/>
    </source>
</evidence>
<dbReference type="GO" id="GO:0051536">
    <property type="term" value="F:iron-sulfur cluster binding"/>
    <property type="evidence" value="ECO:0007669"/>
    <property type="project" value="UniProtKB-KW"/>
</dbReference>
<dbReference type="InterPro" id="IPR007197">
    <property type="entry name" value="rSAM"/>
</dbReference>
<accession>A0A7G9Z0V1</accession>
<dbReference type="GO" id="GO:0046872">
    <property type="term" value="F:metal ion binding"/>
    <property type="evidence" value="ECO:0007669"/>
    <property type="project" value="UniProtKB-KW"/>
</dbReference>
<dbReference type="InterPro" id="IPR010996">
    <property type="entry name" value="HHH_MUS81"/>
</dbReference>
<dbReference type="InterPro" id="IPR058240">
    <property type="entry name" value="rSAM_sf"/>
</dbReference>
<dbReference type="InterPro" id="IPR027421">
    <property type="entry name" value="DNA_pol_lamdba_lyase_dom_sf"/>
</dbReference>